<evidence type="ECO:0000313" key="10">
    <source>
        <dbReference type="EMBL" id="QSX00768.1"/>
    </source>
</evidence>
<evidence type="ECO:0000256" key="6">
    <source>
        <dbReference type="ARBA" id="ARBA00023136"/>
    </source>
</evidence>
<dbReference type="SUPFAM" id="SSF103473">
    <property type="entry name" value="MFS general substrate transporter"/>
    <property type="match status" value="1"/>
</dbReference>
<evidence type="ECO:0000256" key="1">
    <source>
        <dbReference type="ARBA" id="ARBA00004141"/>
    </source>
</evidence>
<dbReference type="InterPro" id="IPR036259">
    <property type="entry name" value="MFS_trans_sf"/>
</dbReference>
<dbReference type="RefSeq" id="WP_207290486.1">
    <property type="nucleotide sequence ID" value="NZ_CP071462.1"/>
</dbReference>
<name>A0A8A2VJH8_9EURY</name>
<dbReference type="InterPro" id="IPR044772">
    <property type="entry name" value="NO3_transporter"/>
</dbReference>
<feature type="transmembrane region" description="Helical" evidence="8">
    <location>
        <begin position="122"/>
        <end position="144"/>
    </location>
</feature>
<dbReference type="GO" id="GO:0015112">
    <property type="term" value="F:nitrate transmembrane transporter activity"/>
    <property type="evidence" value="ECO:0007669"/>
    <property type="project" value="InterPro"/>
</dbReference>
<dbReference type="Pfam" id="PF07690">
    <property type="entry name" value="MFS_1"/>
    <property type="match status" value="1"/>
</dbReference>
<feature type="transmembrane region" description="Helical" evidence="8">
    <location>
        <begin position="190"/>
        <end position="209"/>
    </location>
</feature>
<proteinExistence type="inferred from homology"/>
<dbReference type="Proteomes" id="UP000663203">
    <property type="component" value="Chromosome"/>
</dbReference>
<reference evidence="10 11" key="1">
    <citation type="submission" date="2021-03" db="EMBL/GenBank/DDBJ databases">
        <title>Haloterrigena longa sp. nov. and Haloterrigena limicola sp. nov., extremely halophilic archaea isolated from a salt lake.</title>
        <authorList>
            <person name="Henglin C."/>
        </authorList>
    </citation>
    <scope>NUCLEOTIDE SEQUENCE [LARGE SCALE GENOMIC DNA]</scope>
    <source>
        <strain evidence="10 11">KZCA68</strain>
    </source>
</reference>
<keyword evidence="11" id="KW-1185">Reference proteome</keyword>
<dbReference type="GO" id="GO:0016020">
    <property type="term" value="C:membrane"/>
    <property type="evidence" value="ECO:0007669"/>
    <property type="project" value="UniProtKB-SubCell"/>
</dbReference>
<keyword evidence="6 8" id="KW-0472">Membrane</keyword>
<evidence type="ECO:0000256" key="8">
    <source>
        <dbReference type="SAM" id="Phobius"/>
    </source>
</evidence>
<feature type="transmembrane region" description="Helical" evidence="8">
    <location>
        <begin position="257"/>
        <end position="277"/>
    </location>
</feature>
<feature type="transmembrane region" description="Helical" evidence="8">
    <location>
        <begin position="346"/>
        <end position="369"/>
    </location>
</feature>
<dbReference type="EMBL" id="CP071462">
    <property type="protein sequence ID" value="QSX00768.1"/>
    <property type="molecule type" value="Genomic_DNA"/>
</dbReference>
<sequence length="451" mass="46197">MPERPPEPTDSGETPAVRGTPRRGVASATLGFFVGFAGVVLYGPVASEFEGAMGLSGLLLGLLVAAPQLTGSLLRIPFGAWVEDVGAKKPFLVLLGLSIVGMGGLSVLLLTSSPDGLTMAHYPLVFFFGALSGCGIATFSVGITQTSYWYPSERQGTVLAVFGGLGNTSPGLFTLVLPVALAAFGLTGAYLAWFAFLIVGTVAYARYAVDAPYFQFLERGVDEDEARRRAEAAGQELFPGGDAMASIRGAASIPRTWVLVALFFTSFGGFLALTTWLPSYWQAVHGVDVRTAGALTAVAFTLLAALIRVPGGVVSDRLGGERTAIASFGAIVIATAVLVATREFALAVAATVLLGSGMGVASAAVFQLVPTYVPDAVGGASGLVGGIGAFGGFAVPPILGLFVDFQGTTGYATGFVVFLVLGIVSIGLSAGLYRTRSTLVPDTDAPASADD</sequence>
<dbReference type="Gene3D" id="1.20.1250.20">
    <property type="entry name" value="MFS general substrate transporter like domains"/>
    <property type="match status" value="2"/>
</dbReference>
<evidence type="ECO:0000256" key="4">
    <source>
        <dbReference type="ARBA" id="ARBA00022989"/>
    </source>
</evidence>
<dbReference type="AlphaFoldDB" id="A0A8A2VJH8"/>
<keyword evidence="4 8" id="KW-1133">Transmembrane helix</keyword>
<feature type="transmembrane region" description="Helical" evidence="8">
    <location>
        <begin position="51"/>
        <end position="70"/>
    </location>
</feature>
<accession>A0A8A2VJH8</accession>
<feature type="transmembrane region" description="Helical" evidence="8">
    <location>
        <begin position="25"/>
        <end position="45"/>
    </location>
</feature>
<evidence type="ECO:0000256" key="2">
    <source>
        <dbReference type="ARBA" id="ARBA00008432"/>
    </source>
</evidence>
<dbReference type="GO" id="GO:0042128">
    <property type="term" value="P:nitrate assimilation"/>
    <property type="evidence" value="ECO:0007669"/>
    <property type="project" value="UniProtKB-KW"/>
</dbReference>
<feature type="transmembrane region" description="Helical" evidence="8">
    <location>
        <begin position="411"/>
        <end position="433"/>
    </location>
</feature>
<evidence type="ECO:0000259" key="9">
    <source>
        <dbReference type="PROSITE" id="PS50850"/>
    </source>
</evidence>
<comment type="subcellular location">
    <subcellularLocation>
        <location evidence="1">Membrane</location>
        <topology evidence="1">Multi-pass membrane protein</topology>
    </subcellularLocation>
</comment>
<dbReference type="InterPro" id="IPR011701">
    <property type="entry name" value="MFS"/>
</dbReference>
<comment type="similarity">
    <text evidence="2">Belongs to the major facilitator superfamily. Nitrate/nitrite porter (TC 2.A.1.8) family.</text>
</comment>
<evidence type="ECO:0000256" key="5">
    <source>
        <dbReference type="ARBA" id="ARBA00023063"/>
    </source>
</evidence>
<dbReference type="InterPro" id="IPR020846">
    <property type="entry name" value="MFS_dom"/>
</dbReference>
<evidence type="ECO:0000256" key="7">
    <source>
        <dbReference type="SAM" id="MobiDB-lite"/>
    </source>
</evidence>
<feature type="transmembrane region" description="Helical" evidence="8">
    <location>
        <begin position="156"/>
        <end position="184"/>
    </location>
</feature>
<feature type="region of interest" description="Disordered" evidence="7">
    <location>
        <begin position="1"/>
        <end position="21"/>
    </location>
</feature>
<feature type="domain" description="Major facilitator superfamily (MFS) profile" evidence="9">
    <location>
        <begin position="24"/>
        <end position="437"/>
    </location>
</feature>
<keyword evidence="3 8" id="KW-0812">Transmembrane</keyword>
<organism evidence="10 11">
    <name type="scientific">Haloterrigena alkaliphila</name>
    <dbReference type="NCBI Taxonomy" id="2816475"/>
    <lineage>
        <taxon>Archaea</taxon>
        <taxon>Methanobacteriati</taxon>
        <taxon>Methanobacteriota</taxon>
        <taxon>Stenosarchaea group</taxon>
        <taxon>Halobacteria</taxon>
        <taxon>Halobacteriales</taxon>
        <taxon>Natrialbaceae</taxon>
        <taxon>Haloterrigena</taxon>
    </lineage>
</organism>
<feature type="transmembrane region" description="Helical" evidence="8">
    <location>
        <begin position="376"/>
        <end position="399"/>
    </location>
</feature>
<dbReference type="PANTHER" id="PTHR23515">
    <property type="entry name" value="HIGH-AFFINITY NITRATE TRANSPORTER 2.3"/>
    <property type="match status" value="1"/>
</dbReference>
<feature type="transmembrane region" description="Helical" evidence="8">
    <location>
        <begin position="323"/>
        <end position="340"/>
    </location>
</feature>
<dbReference type="PROSITE" id="PS50850">
    <property type="entry name" value="MFS"/>
    <property type="match status" value="1"/>
</dbReference>
<dbReference type="GeneID" id="63187112"/>
<evidence type="ECO:0000313" key="11">
    <source>
        <dbReference type="Proteomes" id="UP000663203"/>
    </source>
</evidence>
<gene>
    <name evidence="10" type="ORF">J0X25_07365</name>
</gene>
<dbReference type="KEGG" id="hakz:J0X25_07365"/>
<keyword evidence="5" id="KW-0534">Nitrate assimilation</keyword>
<feature type="transmembrane region" description="Helical" evidence="8">
    <location>
        <begin position="289"/>
        <end position="311"/>
    </location>
</feature>
<evidence type="ECO:0000256" key="3">
    <source>
        <dbReference type="ARBA" id="ARBA00022692"/>
    </source>
</evidence>
<feature type="transmembrane region" description="Helical" evidence="8">
    <location>
        <begin position="91"/>
        <end position="110"/>
    </location>
</feature>
<protein>
    <submittedName>
        <fullName evidence="10">MFS transporter</fullName>
    </submittedName>
</protein>